<name>A0ABY5NX17_9ENTE</name>
<gene>
    <name evidence="2" type="ORF">G314FT_02830</name>
</gene>
<feature type="chain" id="PRO_5047272845" description="Lipoprotein" evidence="1">
    <location>
        <begin position="24"/>
        <end position="387"/>
    </location>
</feature>
<keyword evidence="3" id="KW-1185">Reference proteome</keyword>
<evidence type="ECO:0008006" key="4">
    <source>
        <dbReference type="Google" id="ProtNLM"/>
    </source>
</evidence>
<dbReference type="Proteomes" id="UP001058273">
    <property type="component" value="Chromosome"/>
</dbReference>
<proteinExistence type="predicted"/>
<evidence type="ECO:0000313" key="2">
    <source>
        <dbReference type="EMBL" id="UUV98192.1"/>
    </source>
</evidence>
<dbReference type="RefSeq" id="WP_257701774.1">
    <property type="nucleotide sequence ID" value="NZ_CP102451.1"/>
</dbReference>
<sequence length="387" mass="43601">MIYRVLWVLLCCMGLFLSGCTNKEQDAINSTIESTSAVTKEIKTTNSAENKQASIVGKNFQGKMGKHTLSFTFLKGNKYKEVSDYSVVGEKSVTYTEGEYIIHNDEIILRPSTNKTYTVLPTNPSKYLALDENSTKSDFERLYLEDDGSILLTYGLKKDEVKNKSVSDDTYGILSEDKTAVKTFDEAKKEMHLTKDTRALFKTVDAFGEWVLAHMYQSKANGYSYRVLSDEKTNGDYRYSVNIYVPGYEKAPGTTIAIDYDGNMYNDMPRNGQPRNLSRDTNWDQILDTDIAAGEVVKTSANKGKEKLQEMVGKWGVVPGDSFFTIISDSEVEIFRGPGEPIEKKQVEEVTLDGDMLTIVLVDKTMTLELIDDQTMKMGETTYKKIE</sequence>
<protein>
    <recommendedName>
        <fullName evidence="4">Lipoprotein</fullName>
    </recommendedName>
</protein>
<organism evidence="2 3">
    <name type="scientific">Vagococcus luciliae</name>
    <dbReference type="NCBI Taxonomy" id="2920380"/>
    <lineage>
        <taxon>Bacteria</taxon>
        <taxon>Bacillati</taxon>
        <taxon>Bacillota</taxon>
        <taxon>Bacilli</taxon>
        <taxon>Lactobacillales</taxon>
        <taxon>Enterococcaceae</taxon>
        <taxon>Vagococcus</taxon>
    </lineage>
</organism>
<evidence type="ECO:0000256" key="1">
    <source>
        <dbReference type="SAM" id="SignalP"/>
    </source>
</evidence>
<evidence type="ECO:0000313" key="3">
    <source>
        <dbReference type="Proteomes" id="UP001058273"/>
    </source>
</evidence>
<dbReference type="PROSITE" id="PS51257">
    <property type="entry name" value="PROKAR_LIPOPROTEIN"/>
    <property type="match status" value="1"/>
</dbReference>
<reference evidence="2" key="1">
    <citation type="submission" date="2022-08" db="EMBL/GenBank/DDBJ databases">
        <title>Genome sequence of Vagococcus luciliae DSM 112651.</title>
        <authorList>
            <person name="Juan G."/>
            <person name="Anja P."/>
            <person name="Rolf D."/>
            <person name="Kampfer P."/>
            <person name="Vilcinskas A."/>
        </authorList>
    </citation>
    <scope>NUCLEOTIDE SEQUENCE</scope>
    <source>
        <strain evidence="2">G314FT</strain>
    </source>
</reference>
<dbReference type="EMBL" id="CP102451">
    <property type="protein sequence ID" value="UUV98192.1"/>
    <property type="molecule type" value="Genomic_DNA"/>
</dbReference>
<keyword evidence="1" id="KW-0732">Signal</keyword>
<accession>A0ABY5NX17</accession>
<feature type="signal peptide" evidence="1">
    <location>
        <begin position="1"/>
        <end position="23"/>
    </location>
</feature>
<reference evidence="2" key="2">
    <citation type="submission" date="2022-08" db="EMBL/GenBank/DDBJ databases">
        <authorList>
            <person name="Poehlein A."/>
            <person name="Guzman J."/>
            <person name="Daniel R."/>
            <person name="Vilcinskas A."/>
        </authorList>
    </citation>
    <scope>NUCLEOTIDE SEQUENCE</scope>
    <source>
        <strain evidence="2">G314FT</strain>
    </source>
</reference>